<gene>
    <name evidence="1" type="ORF">TNIN_268811</name>
</gene>
<evidence type="ECO:0000313" key="2">
    <source>
        <dbReference type="Proteomes" id="UP000886998"/>
    </source>
</evidence>
<comment type="caution">
    <text evidence="1">The sequence shown here is derived from an EMBL/GenBank/DDBJ whole genome shotgun (WGS) entry which is preliminary data.</text>
</comment>
<evidence type="ECO:0000313" key="1">
    <source>
        <dbReference type="EMBL" id="GFY51378.1"/>
    </source>
</evidence>
<keyword evidence="2" id="KW-1185">Reference proteome</keyword>
<accession>A0A8X7C255</accession>
<sequence length="77" mass="8916">MTRSMFRGAMILHCLRFPQTPHPKDLRCRRNKTLCPKSLNLMALREETAADNVIDGELHCHHILPKEISLSNCADYR</sequence>
<proteinExistence type="predicted"/>
<reference evidence="1" key="1">
    <citation type="submission" date="2020-08" db="EMBL/GenBank/DDBJ databases">
        <title>Multicomponent nature underlies the extraordinary mechanical properties of spider dragline silk.</title>
        <authorList>
            <person name="Kono N."/>
            <person name="Nakamura H."/>
            <person name="Mori M."/>
            <person name="Yoshida Y."/>
            <person name="Ohtoshi R."/>
            <person name="Malay A.D."/>
            <person name="Moran D.A.P."/>
            <person name="Tomita M."/>
            <person name="Numata K."/>
            <person name="Arakawa K."/>
        </authorList>
    </citation>
    <scope>NUCLEOTIDE SEQUENCE</scope>
</reference>
<dbReference type="Proteomes" id="UP000886998">
    <property type="component" value="Unassembled WGS sequence"/>
</dbReference>
<name>A0A8X7C255_9ARAC</name>
<protein>
    <submittedName>
        <fullName evidence="1">Uncharacterized protein</fullName>
    </submittedName>
</protein>
<organism evidence="1 2">
    <name type="scientific">Trichonephila inaurata madagascariensis</name>
    <dbReference type="NCBI Taxonomy" id="2747483"/>
    <lineage>
        <taxon>Eukaryota</taxon>
        <taxon>Metazoa</taxon>
        <taxon>Ecdysozoa</taxon>
        <taxon>Arthropoda</taxon>
        <taxon>Chelicerata</taxon>
        <taxon>Arachnida</taxon>
        <taxon>Araneae</taxon>
        <taxon>Araneomorphae</taxon>
        <taxon>Entelegynae</taxon>
        <taxon>Araneoidea</taxon>
        <taxon>Nephilidae</taxon>
        <taxon>Trichonephila</taxon>
        <taxon>Trichonephila inaurata</taxon>
    </lineage>
</organism>
<dbReference type="EMBL" id="BMAV01008045">
    <property type="protein sequence ID" value="GFY51378.1"/>
    <property type="molecule type" value="Genomic_DNA"/>
</dbReference>
<dbReference type="AlphaFoldDB" id="A0A8X7C255"/>